<dbReference type="PANTHER" id="PTHR23082:SF0">
    <property type="entry name" value="GENERAL TRANSCRIPTION FACTOR 3C POLYPEPTIDE 3"/>
    <property type="match status" value="1"/>
</dbReference>
<dbReference type="SUPFAM" id="SSF48452">
    <property type="entry name" value="TPR-like"/>
    <property type="match status" value="1"/>
</dbReference>
<dbReference type="WBParaSite" id="Hba_16472">
    <property type="protein sequence ID" value="Hba_16472"/>
    <property type="gene ID" value="Hba_16472"/>
</dbReference>
<dbReference type="Gene3D" id="2.40.50.140">
    <property type="entry name" value="Nucleic acid-binding proteins"/>
    <property type="match status" value="1"/>
</dbReference>
<feature type="region of interest" description="Disordered" evidence="5">
    <location>
        <begin position="161"/>
        <end position="181"/>
    </location>
</feature>
<dbReference type="Gene3D" id="3.30.1490.120">
    <property type="entry name" value="RNA polymerase Rpb7-like, N-terminal domain"/>
    <property type="match status" value="1"/>
</dbReference>
<dbReference type="InterPro" id="IPR012340">
    <property type="entry name" value="NA-bd_OB-fold"/>
</dbReference>
<accession>A0A1I7XG31</accession>
<dbReference type="InterPro" id="IPR036898">
    <property type="entry name" value="RNA_pol_Rpb7-like_N_sf"/>
</dbReference>
<name>A0A1I7XG31_HETBA</name>
<dbReference type="InterPro" id="IPR013238">
    <property type="entry name" value="RNA_pol_III_Rbc25"/>
</dbReference>
<keyword evidence="6" id="KW-1133">Transmembrane helix</keyword>
<dbReference type="Pfam" id="PF03876">
    <property type="entry name" value="SHS2_Rpb7-N"/>
    <property type="match status" value="1"/>
</dbReference>
<organism evidence="9 10">
    <name type="scientific">Heterorhabditis bacteriophora</name>
    <name type="common">Entomopathogenic nematode worm</name>
    <dbReference type="NCBI Taxonomy" id="37862"/>
    <lineage>
        <taxon>Eukaryota</taxon>
        <taxon>Metazoa</taxon>
        <taxon>Ecdysozoa</taxon>
        <taxon>Nematoda</taxon>
        <taxon>Chromadorea</taxon>
        <taxon>Rhabditida</taxon>
        <taxon>Rhabditina</taxon>
        <taxon>Rhabditomorpha</taxon>
        <taxon>Strongyloidea</taxon>
        <taxon>Heterorhabditidae</taxon>
        <taxon>Heterorhabditis</taxon>
    </lineage>
</organism>
<dbReference type="PANTHER" id="PTHR23082">
    <property type="entry name" value="TRANSCRIPTION INITIATION FACTOR IIIC TFIIIC , POLYPEPTIDE 3-RELATED"/>
    <property type="match status" value="1"/>
</dbReference>
<feature type="transmembrane region" description="Helical" evidence="6">
    <location>
        <begin position="264"/>
        <end position="282"/>
    </location>
</feature>
<comment type="similarity">
    <text evidence="1">Belongs to the eukaryotic RPB7/RPC8 RNA polymerase subunit family.</text>
</comment>
<keyword evidence="6" id="KW-0472">Membrane</keyword>
<dbReference type="CDD" id="cd04330">
    <property type="entry name" value="RNAP_III_Rpc25_N"/>
    <property type="match status" value="1"/>
</dbReference>
<dbReference type="Pfam" id="PF14559">
    <property type="entry name" value="TPR_19"/>
    <property type="match status" value="1"/>
</dbReference>
<evidence type="ECO:0000256" key="3">
    <source>
        <dbReference type="ARBA" id="ARBA00023163"/>
    </source>
</evidence>
<keyword evidence="6" id="KW-0812">Transmembrane</keyword>
<proteinExistence type="inferred from homology"/>
<evidence type="ECO:0000313" key="10">
    <source>
        <dbReference type="WBParaSite" id="Hba_16472"/>
    </source>
</evidence>
<sequence length="1051" mass="121215">MDNFEDEDSETIELAPMEPIRMESSYAPSTSFNIDDNMDVSIGGVNISGMLPVTDCQESEYDVALGRFMRNEMDYDEFMRVTGGQTIEEELADGGESIEDEDYDYFIGDSSAEDCEEGCSQIQHNQQMILPKSEFTPTTGGDLPVHVRNLMHEVVADELEARRSEFPPPQEAEPERVEKEKVPRKLSKTMDALLGQANLIYARGNTQDALTMLLEVIKLLLLIKLLNSFLFVYLGMVYWLLIWTLVHQQKIGLIGEMNLKNWNYSRKLLLAMAGVSYIIYFLKFKSNIRNYESNFSLGLRPLAMRTRLQAAQLINHSQANVNFEWFHELIKTVAQYYITINDEDRAILALEAFVLRSKEFGRSAEAQHETLIGMWMAKNKFIEAGKSIFALCDGIKAVKKVDGEPAMEITLSNGTYSVEPFPPICEVEYHIEPTFGIIPLSRLVVCFIGVARRDLATPLKEILLQRDLSNPADEPYVLEIARAYYNCDAYKSTKALKDIPTAMESFEKVLQINPSHVDARINLSGLQQKTGQSDKALETLQDYDLDTCTHLPYWSQKRKVYFVVFIFTDKKYKKKISDERLLIRQADVLFEAHKKEQFVRCVRMLLTPHFYEIHRTPEVMNKKRNIRSSGCSHIFIMSYLVNSILFTPNSILSMSIMNFRSTTFQNLLYFCAIKANSWPLAFEYVRWYHTITNTSHSDLLPNNREILYKRIFNAMNYVFVNSQNVSYHRYVMRALTKGIAFMKKYEKTRTCRQETFYNIGRMFHQMSITPLAIHFYEKMYITCGMQVLAEPPPLVHTLDEEANEMSELTVKYDMRRFAAHNLALIYKSSGNEYLARRVYEQMFVLALMEDTVPVKPHELGKDLEMVVKRRLNQRLANKIVPDLGLCICVYDLLDVGVTYILPGEGDGHTRIKFRFVVFRPHVDEVIEAKVVSSNRQGLILSVQFFEDITIPAERLPEPHVFEENEQVWYWEYPSDEGESPAKLYMDPGKVVRFKVVENIFKDVKPDLTVDEAKKEKSYEIIGTMAETGLGCIAWWSAVDETVEEGDDMDEE</sequence>
<evidence type="ECO:0000256" key="4">
    <source>
        <dbReference type="ARBA" id="ARBA00023242"/>
    </source>
</evidence>
<keyword evidence="9" id="KW-1185">Reference proteome</keyword>
<dbReference type="Pfam" id="PF08292">
    <property type="entry name" value="RNA_pol_Rbc25"/>
    <property type="match status" value="1"/>
</dbReference>
<dbReference type="Gene3D" id="1.25.40.10">
    <property type="entry name" value="Tetratricopeptide repeat domain"/>
    <property type="match status" value="1"/>
</dbReference>
<protein>
    <submittedName>
        <fullName evidence="10">TPR_REGION domain-containing protein</fullName>
    </submittedName>
</protein>
<feature type="domain" description="RNA polymerase III subunit Rpc25" evidence="8">
    <location>
        <begin position="924"/>
        <end position="1035"/>
    </location>
</feature>
<feature type="domain" description="RNA polymerase Rpb7-like N-terminal" evidence="7">
    <location>
        <begin position="849"/>
        <end position="905"/>
    </location>
</feature>
<evidence type="ECO:0000256" key="5">
    <source>
        <dbReference type="SAM" id="MobiDB-lite"/>
    </source>
</evidence>
<feature type="transmembrane region" description="Helical" evidence="6">
    <location>
        <begin position="219"/>
        <end position="244"/>
    </location>
</feature>
<evidence type="ECO:0000256" key="1">
    <source>
        <dbReference type="ARBA" id="ARBA00009307"/>
    </source>
</evidence>
<dbReference type="GO" id="GO:0000428">
    <property type="term" value="C:DNA-directed RNA polymerase complex"/>
    <property type="evidence" value="ECO:0007669"/>
    <property type="project" value="UniProtKB-KW"/>
</dbReference>
<dbReference type="GO" id="GO:0000127">
    <property type="term" value="C:transcription factor TFIIIC complex"/>
    <property type="evidence" value="ECO:0007669"/>
    <property type="project" value="TreeGrafter"/>
</dbReference>
<keyword evidence="2" id="KW-0240">DNA-directed RNA polymerase</keyword>
<dbReference type="InterPro" id="IPR039340">
    <property type="entry name" value="Tfc4/TFIIIC-102/Sfc4"/>
</dbReference>
<dbReference type="GO" id="GO:0006383">
    <property type="term" value="P:transcription by RNA polymerase III"/>
    <property type="evidence" value="ECO:0007669"/>
    <property type="project" value="InterPro"/>
</dbReference>
<dbReference type="Proteomes" id="UP000095283">
    <property type="component" value="Unplaced"/>
</dbReference>
<evidence type="ECO:0000256" key="2">
    <source>
        <dbReference type="ARBA" id="ARBA00022478"/>
    </source>
</evidence>
<dbReference type="AlphaFoldDB" id="A0A1I7XG31"/>
<keyword evidence="3" id="KW-0804">Transcription</keyword>
<evidence type="ECO:0000259" key="7">
    <source>
        <dbReference type="Pfam" id="PF03876"/>
    </source>
</evidence>
<keyword evidence="4" id="KW-0539">Nucleus</keyword>
<dbReference type="SUPFAM" id="SSF50249">
    <property type="entry name" value="Nucleic acid-binding proteins"/>
    <property type="match status" value="1"/>
</dbReference>
<reference evidence="10" key="1">
    <citation type="submission" date="2016-11" db="UniProtKB">
        <authorList>
            <consortium name="WormBaseParasite"/>
        </authorList>
    </citation>
    <scope>IDENTIFICATION</scope>
</reference>
<dbReference type="SUPFAM" id="SSF88798">
    <property type="entry name" value="N-terminal, heterodimerisation domain of RBP7 (RpoE)"/>
    <property type="match status" value="1"/>
</dbReference>
<evidence type="ECO:0000256" key="6">
    <source>
        <dbReference type="SAM" id="Phobius"/>
    </source>
</evidence>
<evidence type="ECO:0000313" key="9">
    <source>
        <dbReference type="Proteomes" id="UP000095283"/>
    </source>
</evidence>
<evidence type="ECO:0000259" key="8">
    <source>
        <dbReference type="Pfam" id="PF08292"/>
    </source>
</evidence>
<dbReference type="InterPro" id="IPR011990">
    <property type="entry name" value="TPR-like_helical_dom_sf"/>
</dbReference>
<dbReference type="InterPro" id="IPR005576">
    <property type="entry name" value="Rpb7-like_N"/>
</dbReference>